<dbReference type="GO" id="GO:0009231">
    <property type="term" value="P:riboflavin biosynthetic process"/>
    <property type="evidence" value="ECO:0007669"/>
    <property type="project" value="UniProtKB-UniRule"/>
</dbReference>
<feature type="binding site" evidence="20">
    <location>
        <begin position="27"/>
        <end position="28"/>
    </location>
    <ligand>
        <name>D-ribulose 5-phosphate</name>
        <dbReference type="ChEBI" id="CHEBI:58121"/>
    </ligand>
</feature>
<dbReference type="FunFam" id="3.40.50.10990:FF:000001">
    <property type="entry name" value="Riboflavin biosynthesis protein RibBA"/>
    <property type="match status" value="1"/>
</dbReference>
<dbReference type="GO" id="GO:0005525">
    <property type="term" value="F:GTP binding"/>
    <property type="evidence" value="ECO:0007669"/>
    <property type="project" value="UniProtKB-KW"/>
</dbReference>
<dbReference type="RefSeq" id="WP_207859703.1">
    <property type="nucleotide sequence ID" value="NZ_JAFREP010000014.1"/>
</dbReference>
<dbReference type="InterPro" id="IPR016299">
    <property type="entry name" value="Riboflavin_synth_RibBA"/>
</dbReference>
<feature type="active site" description="Nucleophile; for GTP cyclohydrolase activity" evidence="20">
    <location>
        <position position="331"/>
    </location>
</feature>
<evidence type="ECO:0000256" key="7">
    <source>
        <dbReference type="ARBA" id="ARBA00008976"/>
    </source>
</evidence>
<dbReference type="HAMAP" id="MF_00180">
    <property type="entry name" value="RibB"/>
    <property type="match status" value="1"/>
</dbReference>
<comment type="catalytic activity">
    <reaction evidence="1 20">
        <text>D-ribulose 5-phosphate = (2S)-2-hydroxy-3-oxobutyl phosphate + formate + H(+)</text>
        <dbReference type="Rhea" id="RHEA:18457"/>
        <dbReference type="ChEBI" id="CHEBI:15378"/>
        <dbReference type="ChEBI" id="CHEBI:15740"/>
        <dbReference type="ChEBI" id="CHEBI:58121"/>
        <dbReference type="ChEBI" id="CHEBI:58830"/>
        <dbReference type="EC" id="4.1.99.12"/>
    </reaction>
</comment>
<dbReference type="PANTHER" id="PTHR21327:SF18">
    <property type="entry name" value="3,4-DIHYDROXY-2-BUTANONE 4-PHOSPHATE SYNTHASE"/>
    <property type="match status" value="1"/>
</dbReference>
<dbReference type="EC" id="3.5.4.25" evidence="20"/>
<dbReference type="Gene3D" id="3.40.50.10990">
    <property type="entry name" value="GTP cyclohydrolase II"/>
    <property type="match status" value="1"/>
</dbReference>
<feature type="binding site" evidence="20">
    <location>
        <position position="352"/>
    </location>
    <ligand>
        <name>GTP</name>
        <dbReference type="ChEBI" id="CHEBI:37565"/>
    </ligand>
</feature>
<name>A0A8J7U4T8_9BACT</name>
<evidence type="ECO:0000313" key="22">
    <source>
        <dbReference type="EMBL" id="MBO1319798.1"/>
    </source>
</evidence>
<evidence type="ECO:0000256" key="15">
    <source>
        <dbReference type="ARBA" id="ARBA00023211"/>
    </source>
</evidence>
<feature type="binding site" evidence="20">
    <location>
        <position position="257"/>
    </location>
    <ligand>
        <name>Zn(2+)</name>
        <dbReference type="ChEBI" id="CHEBI:29105"/>
        <note>catalytic</note>
    </ligand>
</feature>
<dbReference type="NCBIfam" id="NF006803">
    <property type="entry name" value="PRK09311.1"/>
    <property type="match status" value="1"/>
</dbReference>
<reference evidence="22" key="1">
    <citation type="submission" date="2021-03" db="EMBL/GenBank/DDBJ databases">
        <authorList>
            <person name="Wang G."/>
        </authorList>
    </citation>
    <scope>NUCLEOTIDE SEQUENCE</scope>
    <source>
        <strain evidence="22">KCTC 12899</strain>
    </source>
</reference>
<proteinExistence type="inferred from homology"/>
<comment type="similarity">
    <text evidence="7 20">In the C-terminal section; belongs to the GTP cyclohydrolase II family.</text>
</comment>
<feature type="binding site" evidence="20">
    <location>
        <position position="357"/>
    </location>
    <ligand>
        <name>GTP</name>
        <dbReference type="ChEBI" id="CHEBI:37565"/>
    </ligand>
</feature>
<dbReference type="AlphaFoldDB" id="A0A8J7U4T8"/>
<feature type="site" description="Essential for DHBP synthase activity" evidence="20">
    <location>
        <position position="128"/>
    </location>
</feature>
<dbReference type="UniPathway" id="UPA00275">
    <property type="reaction ID" value="UER00399"/>
</dbReference>
<keyword evidence="13 20" id="KW-0460">Magnesium</keyword>
<dbReference type="SUPFAM" id="SSF55821">
    <property type="entry name" value="YrdC/RibB"/>
    <property type="match status" value="1"/>
</dbReference>
<keyword evidence="14 20" id="KW-0342">GTP-binding</keyword>
<dbReference type="GO" id="GO:0000287">
    <property type="term" value="F:magnesium ion binding"/>
    <property type="evidence" value="ECO:0007669"/>
    <property type="project" value="UniProtKB-UniRule"/>
</dbReference>
<evidence type="ECO:0000259" key="21">
    <source>
        <dbReference type="Pfam" id="PF00925"/>
    </source>
</evidence>
<dbReference type="InterPro" id="IPR036144">
    <property type="entry name" value="RibA-like_sf"/>
</dbReference>
<evidence type="ECO:0000256" key="11">
    <source>
        <dbReference type="ARBA" id="ARBA00022801"/>
    </source>
</evidence>
<dbReference type="Proteomes" id="UP000664417">
    <property type="component" value="Unassembled WGS sequence"/>
</dbReference>
<protein>
    <recommendedName>
        <fullName evidence="20">Riboflavin biosynthesis protein RibBA</fullName>
    </recommendedName>
    <domain>
        <recommendedName>
            <fullName evidence="20">3,4-dihydroxy-2-butanone 4-phosphate synthase</fullName>
            <shortName evidence="20">DHBP synthase</shortName>
            <ecNumber evidence="20">4.1.99.12</ecNumber>
        </recommendedName>
    </domain>
    <domain>
        <recommendedName>
            <fullName evidence="20">GTP cyclohydrolase-2</fullName>
            <ecNumber evidence="20">3.5.4.25</ecNumber>
        </recommendedName>
        <alternativeName>
            <fullName evidence="20">GTP cyclohydrolase II</fullName>
        </alternativeName>
    </domain>
</protein>
<comment type="cofactor">
    <cofactor evidence="20">
        <name>Zn(2+)</name>
        <dbReference type="ChEBI" id="CHEBI:29105"/>
    </cofactor>
    <text evidence="20">Binds 1 zinc ion per subunit.</text>
</comment>
<dbReference type="EMBL" id="JAFREP010000014">
    <property type="protein sequence ID" value="MBO1319798.1"/>
    <property type="molecule type" value="Genomic_DNA"/>
</dbReference>
<keyword evidence="11 20" id="KW-0378">Hydrolase</keyword>
<evidence type="ECO:0000256" key="14">
    <source>
        <dbReference type="ARBA" id="ARBA00023134"/>
    </source>
</evidence>
<evidence type="ECO:0000256" key="19">
    <source>
        <dbReference type="ARBA" id="ARBA00049295"/>
    </source>
</evidence>
<gene>
    <name evidence="20" type="primary">ribBA</name>
    <name evidence="22" type="ORF">J3U88_15085</name>
</gene>
<evidence type="ECO:0000256" key="8">
    <source>
        <dbReference type="ARBA" id="ARBA00022619"/>
    </source>
</evidence>
<dbReference type="HAMAP" id="MF_01283">
    <property type="entry name" value="RibBA"/>
    <property type="match status" value="1"/>
</dbReference>
<keyword evidence="12 20" id="KW-0862">Zinc</keyword>
<feature type="binding site" evidence="20">
    <location>
        <position position="273"/>
    </location>
    <ligand>
        <name>GTP</name>
        <dbReference type="ChEBI" id="CHEBI:37565"/>
    </ligand>
</feature>
<feature type="binding site" evidence="20">
    <location>
        <begin position="252"/>
        <end position="256"/>
    </location>
    <ligand>
        <name>GTP</name>
        <dbReference type="ChEBI" id="CHEBI:37565"/>
    </ligand>
</feature>
<evidence type="ECO:0000256" key="13">
    <source>
        <dbReference type="ARBA" id="ARBA00022842"/>
    </source>
</evidence>
<keyword evidence="15 20" id="KW-0464">Manganese</keyword>
<dbReference type="HAMAP" id="MF_00179">
    <property type="entry name" value="RibA"/>
    <property type="match status" value="1"/>
</dbReference>
<evidence type="ECO:0000256" key="12">
    <source>
        <dbReference type="ARBA" id="ARBA00022833"/>
    </source>
</evidence>
<feature type="binding site" evidence="20">
    <location>
        <position position="166"/>
    </location>
    <ligand>
        <name>D-ribulose 5-phosphate</name>
        <dbReference type="ChEBI" id="CHEBI:58121"/>
    </ligand>
</feature>
<keyword evidence="8 20" id="KW-0686">Riboflavin biosynthesis</keyword>
<evidence type="ECO:0000256" key="1">
    <source>
        <dbReference type="ARBA" id="ARBA00000141"/>
    </source>
</evidence>
<dbReference type="Gene3D" id="3.90.870.10">
    <property type="entry name" value="DHBP synthase"/>
    <property type="match status" value="1"/>
</dbReference>
<keyword evidence="9 20" id="KW-0479">Metal-binding</keyword>
<dbReference type="Pfam" id="PF00926">
    <property type="entry name" value="DHBP_synthase"/>
    <property type="match status" value="1"/>
</dbReference>
<dbReference type="SUPFAM" id="SSF142695">
    <property type="entry name" value="RibA-like"/>
    <property type="match status" value="1"/>
</dbReference>
<feature type="active site" description="Proton acceptor; for GTP cyclohydrolase activity" evidence="20">
    <location>
        <position position="329"/>
    </location>
</feature>
<dbReference type="PIRSF" id="PIRSF001259">
    <property type="entry name" value="RibA"/>
    <property type="match status" value="1"/>
</dbReference>
<feature type="binding site" evidence="20">
    <location>
        <position position="32"/>
    </location>
    <ligand>
        <name>D-ribulose 5-phosphate</name>
        <dbReference type="ChEBI" id="CHEBI:58121"/>
    </ligand>
</feature>
<evidence type="ECO:0000256" key="9">
    <source>
        <dbReference type="ARBA" id="ARBA00022723"/>
    </source>
</evidence>
<feature type="binding site" evidence="20">
    <location>
        <begin position="142"/>
        <end position="146"/>
    </location>
    <ligand>
        <name>D-ribulose 5-phosphate</name>
        <dbReference type="ChEBI" id="CHEBI:58121"/>
    </ligand>
</feature>
<dbReference type="Pfam" id="PF00925">
    <property type="entry name" value="GTP_cyclohydro2"/>
    <property type="match status" value="1"/>
</dbReference>
<dbReference type="PANTHER" id="PTHR21327">
    <property type="entry name" value="GTP CYCLOHYDROLASE II-RELATED"/>
    <property type="match status" value="1"/>
</dbReference>
<evidence type="ECO:0000256" key="5">
    <source>
        <dbReference type="ARBA" id="ARBA00004904"/>
    </source>
</evidence>
<evidence type="ECO:0000256" key="16">
    <source>
        <dbReference type="ARBA" id="ARBA00023239"/>
    </source>
</evidence>
<comment type="pathway">
    <text evidence="5 20">Cofactor biosynthesis; riboflavin biosynthesis; 2-hydroxy-3-oxobutyl phosphate from D-ribulose 5-phosphate: step 1/1.</text>
</comment>
<dbReference type="GO" id="GO:0008686">
    <property type="term" value="F:3,4-dihydroxy-2-butanone-4-phosphate synthase activity"/>
    <property type="evidence" value="ECO:0007669"/>
    <property type="project" value="UniProtKB-UniRule"/>
</dbReference>
<keyword evidence="23" id="KW-1185">Reference proteome</keyword>
<keyword evidence="17 20" id="KW-0511">Multifunctional enzyme</keyword>
<feature type="binding site" evidence="20">
    <location>
        <position position="28"/>
    </location>
    <ligand>
        <name>Mg(2+)</name>
        <dbReference type="ChEBI" id="CHEBI:18420"/>
        <label>1</label>
    </ligand>
</feature>
<feature type="domain" description="GTP cyclohydrolase II" evidence="21">
    <location>
        <begin position="213"/>
        <end position="373"/>
    </location>
</feature>
<evidence type="ECO:0000256" key="4">
    <source>
        <dbReference type="ARBA" id="ARBA00004853"/>
    </source>
</evidence>
<evidence type="ECO:0000256" key="3">
    <source>
        <dbReference type="ARBA" id="ARBA00002284"/>
    </source>
</evidence>
<keyword evidence="10 20" id="KW-0547">Nucleotide-binding</keyword>
<feature type="binding site" evidence="20">
    <location>
        <position position="270"/>
    </location>
    <ligand>
        <name>Zn(2+)</name>
        <dbReference type="ChEBI" id="CHEBI:29105"/>
        <note>catalytic</note>
    </ligand>
</feature>
<dbReference type="InterPro" id="IPR000422">
    <property type="entry name" value="DHBP_synthase_RibB"/>
</dbReference>
<feature type="region of interest" description="DHBP synthase" evidence="20">
    <location>
        <begin position="1"/>
        <end position="203"/>
    </location>
</feature>
<feature type="binding site" evidence="20">
    <location>
        <position position="317"/>
    </location>
    <ligand>
        <name>GTP</name>
        <dbReference type="ChEBI" id="CHEBI:37565"/>
    </ligand>
</feature>
<comment type="cofactor">
    <cofactor evidence="2">
        <name>Mn(2+)</name>
        <dbReference type="ChEBI" id="CHEBI:29035"/>
    </cofactor>
</comment>
<feature type="site" description="Essential for DHBP synthase activity" evidence="20">
    <location>
        <position position="166"/>
    </location>
</feature>
<evidence type="ECO:0000256" key="17">
    <source>
        <dbReference type="ARBA" id="ARBA00023268"/>
    </source>
</evidence>
<feature type="binding site" evidence="20">
    <location>
        <position position="145"/>
    </location>
    <ligand>
        <name>Mg(2+)</name>
        <dbReference type="ChEBI" id="CHEBI:18420"/>
        <label>2</label>
    </ligand>
</feature>
<keyword evidence="16 20" id="KW-0456">Lyase</keyword>
<dbReference type="NCBIfam" id="TIGR00506">
    <property type="entry name" value="ribB"/>
    <property type="match status" value="1"/>
</dbReference>
<evidence type="ECO:0000313" key="23">
    <source>
        <dbReference type="Proteomes" id="UP000664417"/>
    </source>
</evidence>
<dbReference type="GO" id="GO:0005829">
    <property type="term" value="C:cytosol"/>
    <property type="evidence" value="ECO:0007669"/>
    <property type="project" value="TreeGrafter"/>
</dbReference>
<dbReference type="EC" id="4.1.99.12" evidence="20"/>
<dbReference type="GO" id="GO:0003935">
    <property type="term" value="F:GTP cyclohydrolase II activity"/>
    <property type="evidence" value="ECO:0007669"/>
    <property type="project" value="UniProtKB-UniRule"/>
</dbReference>
<comment type="function">
    <text evidence="3 20">Catalyzes the conversion of D-ribulose 5-phosphate to formate and 3,4-dihydroxy-2-butanone 4-phosphate.</text>
</comment>
<evidence type="ECO:0000256" key="6">
    <source>
        <dbReference type="ARBA" id="ARBA00005520"/>
    </source>
</evidence>
<evidence type="ECO:0000256" key="20">
    <source>
        <dbReference type="HAMAP-Rule" id="MF_01283"/>
    </source>
</evidence>
<evidence type="ECO:0000256" key="10">
    <source>
        <dbReference type="ARBA" id="ARBA00022741"/>
    </source>
</evidence>
<comment type="pathway">
    <text evidence="4 20">Cofactor biosynthesis; riboflavin biosynthesis; 5-amino-6-(D-ribitylamino)uracil from GTP: step 1/4.</text>
</comment>
<comment type="catalytic activity">
    <reaction evidence="19 20">
        <text>GTP + 4 H2O = 2,5-diamino-6-hydroxy-4-(5-phosphoribosylamino)-pyrimidine + formate + 2 phosphate + 3 H(+)</text>
        <dbReference type="Rhea" id="RHEA:23704"/>
        <dbReference type="ChEBI" id="CHEBI:15377"/>
        <dbReference type="ChEBI" id="CHEBI:15378"/>
        <dbReference type="ChEBI" id="CHEBI:15740"/>
        <dbReference type="ChEBI" id="CHEBI:37565"/>
        <dbReference type="ChEBI" id="CHEBI:43474"/>
        <dbReference type="ChEBI" id="CHEBI:58614"/>
        <dbReference type="EC" id="3.5.4.25"/>
    </reaction>
</comment>
<comment type="similarity">
    <text evidence="6 20">In the N-terminal section; belongs to the DHBP synthase family.</text>
</comment>
<sequence length="404" mass="44433">MPLASIEAALEDIKAGKFVIVVDDEDRENEGDLTMAGSLITPEAMNFMTIHGRGLICAPMEESYFERLQIPLMVNPRANTSKFGTSFGLSVGAATDVTTGISAQDRARTVQVLADPNSSPGDITIPGHIFPLRARPNGVLARRGHTEAAIDLARLAGLPPVGVICEILNPDGSMARLPQLRGIAAEHDLKIISIEDLTHYRRRQEDIVSRIEVATIPMPQGTFQAFAYKDHTNQEHLALCYGERAKSDVMVRLHSSCLTGDVFHSRRCDCGPQLEMALHRITEEGRGIVLYLAQEGRGIGLANKIKAYALQERGMDTVEANLHLGFPEDMRSYDIGAAILRDLGIESVRLLTNNPKKMAELEACGIQVSERVPHMIKPNKENDHYLKTKAAKLGHLLAPEHDWQ</sequence>
<feature type="binding site" evidence="20">
    <location>
        <position position="28"/>
    </location>
    <ligand>
        <name>Mg(2+)</name>
        <dbReference type="ChEBI" id="CHEBI:18420"/>
        <label>2</label>
    </ligand>
</feature>
<dbReference type="NCBIfam" id="NF001591">
    <property type="entry name" value="PRK00393.1"/>
    <property type="match status" value="1"/>
</dbReference>
<evidence type="ECO:0000256" key="2">
    <source>
        <dbReference type="ARBA" id="ARBA00001936"/>
    </source>
</evidence>
<feature type="binding site" evidence="20">
    <location>
        <begin position="295"/>
        <end position="297"/>
    </location>
    <ligand>
        <name>GTP</name>
        <dbReference type="ChEBI" id="CHEBI:37565"/>
    </ligand>
</feature>
<dbReference type="CDD" id="cd00641">
    <property type="entry name" value="GTP_cyclohydro2"/>
    <property type="match status" value="1"/>
</dbReference>
<dbReference type="NCBIfam" id="TIGR00505">
    <property type="entry name" value="ribA"/>
    <property type="match status" value="1"/>
</dbReference>
<feature type="binding site" evidence="20">
    <location>
        <position position="268"/>
    </location>
    <ligand>
        <name>Zn(2+)</name>
        <dbReference type="ChEBI" id="CHEBI:29105"/>
        <note>catalytic</note>
    </ligand>
</feature>
<dbReference type="GO" id="GO:0030145">
    <property type="term" value="F:manganese ion binding"/>
    <property type="evidence" value="ECO:0007669"/>
    <property type="project" value="UniProtKB-UniRule"/>
</dbReference>
<dbReference type="FunFam" id="3.90.870.10:FF:000001">
    <property type="entry name" value="Riboflavin biosynthesis protein RibBA"/>
    <property type="match status" value="1"/>
</dbReference>
<evidence type="ECO:0000256" key="18">
    <source>
        <dbReference type="ARBA" id="ARBA00043932"/>
    </source>
</evidence>
<feature type="region of interest" description="GTP cyclohydrolase II" evidence="20">
    <location>
        <begin position="204"/>
        <end position="404"/>
    </location>
</feature>
<dbReference type="InterPro" id="IPR017945">
    <property type="entry name" value="DHBP_synth_RibB-like_a/b_dom"/>
</dbReference>
<comment type="cofactor">
    <cofactor evidence="20">
        <name>Mg(2+)</name>
        <dbReference type="ChEBI" id="CHEBI:18420"/>
    </cofactor>
    <cofactor evidence="20">
        <name>Mn(2+)</name>
        <dbReference type="ChEBI" id="CHEBI:29035"/>
    </cofactor>
    <text evidence="20">Binds 2 divalent metal cations per subunit. Magnesium or manganese.</text>
</comment>
<comment type="function">
    <text evidence="18 20">Catalyzes the conversion of GTP to 2,5-diamino-6-ribosylamino-4(3H)-pyrimidinone 5'-phosphate (DARP), formate and pyrophosphate.</text>
</comment>
<dbReference type="InterPro" id="IPR000926">
    <property type="entry name" value="RibA"/>
</dbReference>
<dbReference type="InterPro" id="IPR032677">
    <property type="entry name" value="GTP_cyclohydro_II"/>
</dbReference>
<organism evidence="22 23">
    <name type="scientific">Acanthopleuribacter pedis</name>
    <dbReference type="NCBI Taxonomy" id="442870"/>
    <lineage>
        <taxon>Bacteria</taxon>
        <taxon>Pseudomonadati</taxon>
        <taxon>Acidobacteriota</taxon>
        <taxon>Holophagae</taxon>
        <taxon>Acanthopleuribacterales</taxon>
        <taxon>Acanthopleuribacteraceae</taxon>
        <taxon>Acanthopleuribacter</taxon>
    </lineage>
</organism>
<comment type="caution">
    <text evidence="22">The sequence shown here is derived from an EMBL/GenBank/DDBJ whole genome shotgun (WGS) entry which is preliminary data.</text>
</comment>
<dbReference type="GO" id="GO:0008270">
    <property type="term" value="F:zinc ion binding"/>
    <property type="evidence" value="ECO:0007669"/>
    <property type="project" value="UniProtKB-UniRule"/>
</dbReference>
<accession>A0A8J7U4T8</accession>